<dbReference type="Pfam" id="PF16655">
    <property type="entry name" value="PhoD_N"/>
    <property type="match status" value="1"/>
</dbReference>
<dbReference type="PROSITE" id="PS51318">
    <property type="entry name" value="TAT"/>
    <property type="match status" value="1"/>
</dbReference>
<dbReference type="InterPro" id="IPR029052">
    <property type="entry name" value="Metallo-depent_PP-like"/>
</dbReference>
<feature type="domain" description="Phospholipase D N-terminal" evidence="2">
    <location>
        <begin position="51"/>
        <end position="142"/>
    </location>
</feature>
<dbReference type="Proteomes" id="UP000006637">
    <property type="component" value="Chromosome"/>
</dbReference>
<dbReference type="InterPro" id="IPR032093">
    <property type="entry name" value="PhoD_N"/>
</dbReference>
<dbReference type="PANTHER" id="PTHR43606">
    <property type="entry name" value="PHOSPHATASE, PUTATIVE (AFU_ORTHOLOGUE AFUA_6G08710)-RELATED"/>
    <property type="match status" value="1"/>
</dbReference>
<evidence type="ECO:0000313" key="3">
    <source>
        <dbReference type="EMBL" id="ABG03284.1"/>
    </source>
</evidence>
<proteinExistence type="predicted"/>
<evidence type="ECO:0000259" key="2">
    <source>
        <dbReference type="Pfam" id="PF16655"/>
    </source>
</evidence>
<gene>
    <name evidence="3" type="ordered locus">Rxyl_0308</name>
</gene>
<dbReference type="PhylomeDB" id="Q1AZ94"/>
<protein>
    <submittedName>
        <fullName evidence="3">Twin-arginine translocation pathway signal</fullName>
    </submittedName>
</protein>
<dbReference type="eggNOG" id="COG3540">
    <property type="taxonomic scope" value="Bacteria"/>
</dbReference>
<dbReference type="STRING" id="266117.Rxyl_0308"/>
<dbReference type="InterPro" id="IPR038607">
    <property type="entry name" value="PhoD-like_sf"/>
</dbReference>
<dbReference type="OrthoDB" id="3497025at2"/>
<dbReference type="InterPro" id="IPR052900">
    <property type="entry name" value="Phospholipid_Metab_Enz"/>
</dbReference>
<dbReference type="InterPro" id="IPR019546">
    <property type="entry name" value="TAT_signal_bac_arc"/>
</dbReference>
<dbReference type="Gene3D" id="2.60.40.380">
    <property type="entry name" value="Purple acid phosphatase-like, N-terminal"/>
    <property type="match status" value="1"/>
</dbReference>
<dbReference type="NCBIfam" id="TIGR01409">
    <property type="entry name" value="TAT_signal_seq"/>
    <property type="match status" value="1"/>
</dbReference>
<organism evidence="3 4">
    <name type="scientific">Rubrobacter xylanophilus (strain DSM 9941 / JCM 11954 / NBRC 16129 / PRD-1)</name>
    <dbReference type="NCBI Taxonomy" id="266117"/>
    <lineage>
        <taxon>Bacteria</taxon>
        <taxon>Bacillati</taxon>
        <taxon>Actinomycetota</taxon>
        <taxon>Rubrobacteria</taxon>
        <taxon>Rubrobacterales</taxon>
        <taxon>Rubrobacteraceae</taxon>
        <taxon>Rubrobacter</taxon>
    </lineage>
</organism>
<dbReference type="AlphaFoldDB" id="Q1AZ94"/>
<dbReference type="PANTHER" id="PTHR43606:SF1">
    <property type="entry name" value="PHOD-LIKE PHOSPHATASE METALLOPHOSPHATASE DOMAIN-CONTAINING PROTEIN"/>
    <property type="match status" value="1"/>
</dbReference>
<name>Q1AZ94_RUBXD</name>
<reference evidence="3 4" key="1">
    <citation type="submission" date="2006-06" db="EMBL/GenBank/DDBJ databases">
        <title>Complete sequence of Rubrobacter xylanophilus DSM 9941.</title>
        <authorList>
            <consortium name="US DOE Joint Genome Institute"/>
            <person name="Copeland A."/>
            <person name="Lucas S."/>
            <person name="Lapidus A."/>
            <person name="Barry K."/>
            <person name="Detter J.C."/>
            <person name="Glavina del Rio T."/>
            <person name="Hammon N."/>
            <person name="Israni S."/>
            <person name="Dalin E."/>
            <person name="Tice H."/>
            <person name="Pitluck S."/>
            <person name="Munk A.C."/>
            <person name="Brettin T."/>
            <person name="Bruce D."/>
            <person name="Han C."/>
            <person name="Tapia R."/>
            <person name="Gilna P."/>
            <person name="Schmutz J."/>
            <person name="Larimer F."/>
            <person name="Land M."/>
            <person name="Hauser L."/>
            <person name="Kyrpides N."/>
            <person name="Lykidis A."/>
            <person name="da Costa M.S."/>
            <person name="Rainey F.A."/>
            <person name="Empadinhas N."/>
            <person name="Jolivet E."/>
            <person name="Battista J.R."/>
            <person name="Richardson P."/>
        </authorList>
    </citation>
    <scope>NUCLEOTIDE SEQUENCE [LARGE SCALE GENOMIC DNA]</scope>
    <source>
        <strain evidence="4">DSM 9941 / NBRC 16129 / PRD-1</strain>
    </source>
</reference>
<evidence type="ECO:0000313" key="4">
    <source>
        <dbReference type="Proteomes" id="UP000006637"/>
    </source>
</evidence>
<evidence type="ECO:0000259" key="1">
    <source>
        <dbReference type="Pfam" id="PF09423"/>
    </source>
</evidence>
<feature type="domain" description="PhoD-like phosphatase metallophosphatase" evidence="1">
    <location>
        <begin position="154"/>
        <end position="502"/>
    </location>
</feature>
<dbReference type="InterPro" id="IPR006311">
    <property type="entry name" value="TAT_signal"/>
</dbReference>
<dbReference type="SUPFAM" id="SSF56300">
    <property type="entry name" value="Metallo-dependent phosphatases"/>
    <property type="match status" value="1"/>
</dbReference>
<dbReference type="HOGENOM" id="CLU_525464_0_0_11"/>
<dbReference type="Gene3D" id="3.60.21.70">
    <property type="entry name" value="PhoD-like phosphatase"/>
    <property type="match status" value="1"/>
</dbReference>
<accession>Q1AZ94</accession>
<dbReference type="Pfam" id="PF09423">
    <property type="entry name" value="PhoD"/>
    <property type="match status" value="1"/>
</dbReference>
<dbReference type="KEGG" id="rxy:Rxyl_0308"/>
<dbReference type="RefSeq" id="WP_011563302.1">
    <property type="nucleotide sequence ID" value="NC_008148.1"/>
</dbReference>
<dbReference type="EMBL" id="CP000386">
    <property type="protein sequence ID" value="ABG03284.1"/>
    <property type="molecule type" value="Genomic_DNA"/>
</dbReference>
<sequence>MAQRDSRPRAGVTRRRFLGAAGAAGLILISGSPVWARPKRGGTTGRPRVTHGVQSGDVGLRGGVVWARADRPARMIVEVSPTESFRRVRRYRGPVATPQTDLTARLELRGLPPGEEVFYRVRFEDEERPGRVGEAVAGRFRTAPGRGRDVSFVWGGDTAGQGWGINPDFGGMKIYETMLREEPDFFVHSGDNIYADNPLEERVVLPDGTVWRNVVTEEKAKVAETLDEFRGNYRYNLMDENLRRFNAAVPTFAQWDDHEVLNNWYPGEVLEDPRYTVKDVDVLAARARRAFREYLPLRRRGEIFRKISYGPSLEVFFLDLRTYRGPNTTNDQPVRSELTELFGERQLRWIKRELKTSRATWKVIASDLPVGLVVPDGAAFEAVANARPGTPLGRELEVADLLSFMKRERIRNTVWLTADVHYTAAHRYEPSRAAFRDFDPFWEFVSGPLHAGTFGPNELDPTFGPQVVFQRAADYPNQPPSDGLQFYGHAAIDGDTGVMTVSLKDLRGETLHSVELEPAR</sequence>
<keyword evidence="4" id="KW-1185">Reference proteome</keyword>
<dbReference type="InterPro" id="IPR018946">
    <property type="entry name" value="PhoD-like_MPP"/>
</dbReference>